<dbReference type="EMBL" id="BOOU01000059">
    <property type="protein sequence ID" value="GII79544.1"/>
    <property type="molecule type" value="Genomic_DNA"/>
</dbReference>
<organism evidence="1 2">
    <name type="scientific">Sphaerisporangium rufum</name>
    <dbReference type="NCBI Taxonomy" id="1381558"/>
    <lineage>
        <taxon>Bacteria</taxon>
        <taxon>Bacillati</taxon>
        <taxon>Actinomycetota</taxon>
        <taxon>Actinomycetes</taxon>
        <taxon>Streptosporangiales</taxon>
        <taxon>Streptosporangiaceae</taxon>
        <taxon>Sphaerisporangium</taxon>
    </lineage>
</organism>
<gene>
    <name evidence="1" type="ORF">Sru01_45260</name>
</gene>
<reference evidence="1" key="1">
    <citation type="submission" date="2021-01" db="EMBL/GenBank/DDBJ databases">
        <title>Whole genome shotgun sequence of Sphaerisporangium rufum NBRC 109079.</title>
        <authorList>
            <person name="Komaki H."/>
            <person name="Tamura T."/>
        </authorList>
    </citation>
    <scope>NUCLEOTIDE SEQUENCE</scope>
    <source>
        <strain evidence="1">NBRC 109079</strain>
    </source>
</reference>
<sequence length="55" mass="5616">MTKRIQIATRFTIMAIFAVGGIVLGTTAQADSAPATAIRVSAGSAATMYGNTPWG</sequence>
<comment type="caution">
    <text evidence="1">The sequence shown here is derived from an EMBL/GenBank/DDBJ whole genome shotgun (WGS) entry which is preliminary data.</text>
</comment>
<keyword evidence="2" id="KW-1185">Reference proteome</keyword>
<dbReference type="Proteomes" id="UP000655287">
    <property type="component" value="Unassembled WGS sequence"/>
</dbReference>
<protein>
    <submittedName>
        <fullName evidence="1">Uncharacterized protein</fullName>
    </submittedName>
</protein>
<accession>A0A919V1A7</accession>
<name>A0A919V1A7_9ACTN</name>
<evidence type="ECO:0000313" key="2">
    <source>
        <dbReference type="Proteomes" id="UP000655287"/>
    </source>
</evidence>
<evidence type="ECO:0000313" key="1">
    <source>
        <dbReference type="EMBL" id="GII79544.1"/>
    </source>
</evidence>
<proteinExistence type="predicted"/>
<dbReference type="RefSeq" id="WP_203989605.1">
    <property type="nucleotide sequence ID" value="NZ_BOOU01000059.1"/>
</dbReference>
<dbReference type="AlphaFoldDB" id="A0A919V1A7"/>